<proteinExistence type="predicted"/>
<reference evidence="2" key="1">
    <citation type="journal article" date="2011" name="Genome Biol.">
        <title>Comparative genomics of the social amoebae Dictyostelium discoideum and Dictyostelium purpureum.</title>
        <authorList>
            <consortium name="US DOE Joint Genome Institute (JGI-PGF)"/>
            <person name="Sucgang R."/>
            <person name="Kuo A."/>
            <person name="Tian X."/>
            <person name="Salerno W."/>
            <person name="Parikh A."/>
            <person name="Feasley C.L."/>
            <person name="Dalin E."/>
            <person name="Tu H."/>
            <person name="Huang E."/>
            <person name="Barry K."/>
            <person name="Lindquist E."/>
            <person name="Shapiro H."/>
            <person name="Bruce D."/>
            <person name="Schmutz J."/>
            <person name="Salamov A."/>
            <person name="Fey P."/>
            <person name="Gaudet P."/>
            <person name="Anjard C."/>
            <person name="Babu M.M."/>
            <person name="Basu S."/>
            <person name="Bushmanova Y."/>
            <person name="van der Wel H."/>
            <person name="Katoh-Kurasawa M."/>
            <person name="Dinh C."/>
            <person name="Coutinho P.M."/>
            <person name="Saito T."/>
            <person name="Elias M."/>
            <person name="Schaap P."/>
            <person name="Kay R.R."/>
            <person name="Henrissat B."/>
            <person name="Eichinger L."/>
            <person name="Rivero F."/>
            <person name="Putnam N.H."/>
            <person name="West C.M."/>
            <person name="Loomis W.F."/>
            <person name="Chisholm R.L."/>
            <person name="Shaulsky G."/>
            <person name="Strassmann J.E."/>
            <person name="Queller D.C."/>
            <person name="Kuspa A."/>
            <person name="Grigoriev I.V."/>
        </authorList>
    </citation>
    <scope>NUCLEOTIDE SEQUENCE [LARGE SCALE GENOMIC DNA]</scope>
    <source>
        <strain evidence="2">QSDP1</strain>
    </source>
</reference>
<evidence type="ECO:0000313" key="1">
    <source>
        <dbReference type="EMBL" id="EGC32846.1"/>
    </source>
</evidence>
<dbReference type="Proteomes" id="UP000001064">
    <property type="component" value="Unassembled WGS sequence"/>
</dbReference>
<dbReference type="FunCoup" id="F0ZT80">
    <property type="interactions" value="937"/>
</dbReference>
<evidence type="ECO:0000313" key="2">
    <source>
        <dbReference type="Proteomes" id="UP000001064"/>
    </source>
</evidence>
<protein>
    <submittedName>
        <fullName evidence="1">Uncharacterized protein</fullName>
    </submittedName>
</protein>
<dbReference type="OMA" id="HWVNVAN"/>
<dbReference type="AlphaFoldDB" id="F0ZT80"/>
<dbReference type="GeneID" id="10508179"/>
<dbReference type="VEuPathDB" id="AmoebaDB:DICPUDRAFT_155157"/>
<accession>F0ZT80</accession>
<dbReference type="OrthoDB" id="10470781at2759"/>
<gene>
    <name evidence="1" type="ORF">DICPUDRAFT_155157</name>
</gene>
<name>F0ZT80_DICPU</name>
<dbReference type="KEGG" id="dpp:DICPUDRAFT_155157"/>
<sequence length="155" mass="17259">MKVLLISLIGFIFCSFLLVNGLSLNLRNQNAIGGANEWSLVGSSADGDANPVVYNIVANKVDFIQFRVDVDEQYLLNDLYINVTSTKPSRAYTYFNFKAPANSTNDTRNRVGYTPLWFGACGSESSYFSLRFNNSYTSNLTVTVTSKDQITLCNF</sequence>
<dbReference type="eggNOG" id="ENOG502RI1S">
    <property type="taxonomic scope" value="Eukaryota"/>
</dbReference>
<dbReference type="InParanoid" id="F0ZT80"/>
<organism evidence="1 2">
    <name type="scientific">Dictyostelium purpureum</name>
    <name type="common">Slime mold</name>
    <dbReference type="NCBI Taxonomy" id="5786"/>
    <lineage>
        <taxon>Eukaryota</taxon>
        <taxon>Amoebozoa</taxon>
        <taxon>Evosea</taxon>
        <taxon>Eumycetozoa</taxon>
        <taxon>Dictyostelia</taxon>
        <taxon>Dictyosteliales</taxon>
        <taxon>Dictyosteliaceae</taxon>
        <taxon>Dictyostelium</taxon>
    </lineage>
</organism>
<dbReference type="RefSeq" id="XP_003290631.1">
    <property type="nucleotide sequence ID" value="XM_003290583.1"/>
</dbReference>
<keyword evidence="2" id="KW-1185">Reference proteome</keyword>
<dbReference type="EMBL" id="GL871171">
    <property type="protein sequence ID" value="EGC32846.1"/>
    <property type="molecule type" value="Genomic_DNA"/>
</dbReference>